<dbReference type="EMBL" id="CAJVQB010014514">
    <property type="protein sequence ID" value="CAG8768886.1"/>
    <property type="molecule type" value="Genomic_DNA"/>
</dbReference>
<organism evidence="1 2">
    <name type="scientific">Gigaspora margarita</name>
    <dbReference type="NCBI Taxonomy" id="4874"/>
    <lineage>
        <taxon>Eukaryota</taxon>
        <taxon>Fungi</taxon>
        <taxon>Fungi incertae sedis</taxon>
        <taxon>Mucoromycota</taxon>
        <taxon>Glomeromycotina</taxon>
        <taxon>Glomeromycetes</taxon>
        <taxon>Diversisporales</taxon>
        <taxon>Gigasporaceae</taxon>
        <taxon>Gigaspora</taxon>
    </lineage>
</organism>
<evidence type="ECO:0000313" key="1">
    <source>
        <dbReference type="EMBL" id="CAG8768886.1"/>
    </source>
</evidence>
<evidence type="ECO:0000313" key="2">
    <source>
        <dbReference type="Proteomes" id="UP000789901"/>
    </source>
</evidence>
<sequence length="221" mass="25934">DEDELNINIRNESKDVEWGDKEDSGWDDIENIETELNLMWKNDSQLEKIKRAAASSKKITSFFNNVESQVANSQPLESNDLDVDEISSDSESKTNSYTYKINKKIEDLKKELEQNHNKLTVKEYSYKRAIFEYLSLLSYNNGRGKIKASLEVSRKVFIDGEYWLLNDKLPQSRHGKHQKTIRIIDDEDIKSQCHIWIRSQNFKVTLAMFKKFIEDELFPKA</sequence>
<keyword evidence="2" id="KW-1185">Reference proteome</keyword>
<name>A0ABN7VHR9_GIGMA</name>
<proteinExistence type="predicted"/>
<feature type="non-terminal residue" evidence="1">
    <location>
        <position position="1"/>
    </location>
</feature>
<dbReference type="Proteomes" id="UP000789901">
    <property type="component" value="Unassembled WGS sequence"/>
</dbReference>
<reference evidence="1 2" key="1">
    <citation type="submission" date="2021-06" db="EMBL/GenBank/DDBJ databases">
        <authorList>
            <person name="Kallberg Y."/>
            <person name="Tangrot J."/>
            <person name="Rosling A."/>
        </authorList>
    </citation>
    <scope>NUCLEOTIDE SEQUENCE [LARGE SCALE GENOMIC DNA]</scope>
    <source>
        <strain evidence="1 2">120-4 pot B 10/14</strain>
    </source>
</reference>
<comment type="caution">
    <text evidence="1">The sequence shown here is derived from an EMBL/GenBank/DDBJ whole genome shotgun (WGS) entry which is preliminary data.</text>
</comment>
<gene>
    <name evidence="1" type="ORF">GMARGA_LOCUS18304</name>
</gene>
<protein>
    <submittedName>
        <fullName evidence="1">38275_t:CDS:1</fullName>
    </submittedName>
</protein>
<accession>A0ABN7VHR9</accession>